<evidence type="ECO:0000313" key="3">
    <source>
        <dbReference type="Proteomes" id="UP000777784"/>
    </source>
</evidence>
<protein>
    <submittedName>
        <fullName evidence="2">Transposase</fullName>
    </submittedName>
</protein>
<evidence type="ECO:0000259" key="1">
    <source>
        <dbReference type="Pfam" id="PF05598"/>
    </source>
</evidence>
<evidence type="ECO:0000313" key="2">
    <source>
        <dbReference type="EMBL" id="MBU2691641.1"/>
    </source>
</evidence>
<dbReference type="EMBL" id="JAHJDP010000070">
    <property type="protein sequence ID" value="MBU2691641.1"/>
    <property type="molecule type" value="Genomic_DNA"/>
</dbReference>
<dbReference type="Pfam" id="PF05598">
    <property type="entry name" value="DUF772"/>
    <property type="match status" value="1"/>
</dbReference>
<feature type="domain" description="Transposase InsH N-terminal" evidence="1">
    <location>
        <begin position="25"/>
        <end position="112"/>
    </location>
</feature>
<dbReference type="AlphaFoldDB" id="A0A948RW87"/>
<comment type="caution">
    <text evidence="2">The sequence shown here is derived from an EMBL/GenBank/DDBJ whole genome shotgun (WGS) entry which is preliminary data.</text>
</comment>
<name>A0A948RW87_UNCEI</name>
<organism evidence="2 3">
    <name type="scientific">Eiseniibacteriota bacterium</name>
    <dbReference type="NCBI Taxonomy" id="2212470"/>
    <lineage>
        <taxon>Bacteria</taxon>
        <taxon>Candidatus Eiseniibacteriota</taxon>
    </lineage>
</organism>
<feature type="non-terminal residue" evidence="2">
    <location>
        <position position="115"/>
    </location>
</feature>
<dbReference type="InterPro" id="IPR008490">
    <property type="entry name" value="Transposase_InsH_N"/>
</dbReference>
<proteinExistence type="predicted"/>
<gene>
    <name evidence="2" type="ORF">KJ970_12010</name>
</gene>
<dbReference type="Proteomes" id="UP000777784">
    <property type="component" value="Unassembled WGS sequence"/>
</dbReference>
<reference evidence="2" key="1">
    <citation type="submission" date="2021-05" db="EMBL/GenBank/DDBJ databases">
        <title>Energy efficiency and biological interactions define the core microbiome of deep oligotrophic groundwater.</title>
        <authorList>
            <person name="Mehrshad M."/>
            <person name="Lopez-Fernandez M."/>
            <person name="Bell E."/>
            <person name="Bernier-Latmani R."/>
            <person name="Bertilsson S."/>
            <person name="Dopson M."/>
        </authorList>
    </citation>
    <scope>NUCLEOTIDE SEQUENCE</scope>
    <source>
        <strain evidence="2">Modern_marine.mb.64</strain>
    </source>
</reference>
<sequence length="115" mass="13822">MRRRKRTLTRRVNRNLRVEFGDEKLTSHAGLEILGSFLQEKLFNTKLRDAFRDIDLKGDYPLPSMVRVFLALLWTGGRRLRHVRFLDRDPLVRRFCGLDHLPDERTLSRWLKQFT</sequence>
<accession>A0A948RW87</accession>